<dbReference type="SUPFAM" id="SSF46689">
    <property type="entry name" value="Homeodomain-like"/>
    <property type="match status" value="1"/>
</dbReference>
<dbReference type="AlphaFoldDB" id="A0A3B0SWG9"/>
<dbReference type="InterPro" id="IPR025722">
    <property type="entry name" value="TetR"/>
</dbReference>
<dbReference type="PANTHER" id="PTHR43479:SF11">
    <property type="entry name" value="ACREF_ENVCD OPERON REPRESSOR-RELATED"/>
    <property type="match status" value="1"/>
</dbReference>
<reference evidence="3" key="1">
    <citation type="submission" date="2018-06" db="EMBL/GenBank/DDBJ databases">
        <authorList>
            <person name="Zhirakovskaya E."/>
        </authorList>
    </citation>
    <scope>NUCLEOTIDE SEQUENCE</scope>
</reference>
<accession>A0A3B0SWG9</accession>
<sequence length="202" mass="24297">MKDTKERVLDTALELFNENGLSQVTLRTIAKKMKISQGNLNYHFKKREEIIETLYFNLVKHIDLKMSNNKEEVSLKLLLDLSTSIMSDFYEYRFFLLDFVQIMRENIIIKTHYLKLSKIREKQFLELFALLIKKEIMRKEILHNEYAFLYRRFQILGDFWIPSAQLTHKHISKNMIKKYADIINQSIYPYLTEEGKLAYLNI</sequence>
<dbReference type="PROSITE" id="PS50977">
    <property type="entry name" value="HTH_TETR_2"/>
    <property type="match status" value="1"/>
</dbReference>
<dbReference type="GO" id="GO:0003677">
    <property type="term" value="F:DNA binding"/>
    <property type="evidence" value="ECO:0007669"/>
    <property type="project" value="UniProtKB-KW"/>
</dbReference>
<dbReference type="Gene3D" id="1.10.357.10">
    <property type="entry name" value="Tetracycline Repressor, domain 2"/>
    <property type="match status" value="1"/>
</dbReference>
<dbReference type="PANTHER" id="PTHR43479">
    <property type="entry name" value="ACREF/ENVCD OPERON REPRESSOR-RELATED"/>
    <property type="match status" value="1"/>
</dbReference>
<proteinExistence type="predicted"/>
<dbReference type="InterPro" id="IPR001647">
    <property type="entry name" value="HTH_TetR"/>
</dbReference>
<feature type="domain" description="HTH tetR-type" evidence="2">
    <location>
        <begin position="2"/>
        <end position="62"/>
    </location>
</feature>
<gene>
    <name evidence="3" type="ORF">MNBD_BACTEROID03-733</name>
</gene>
<evidence type="ECO:0000313" key="3">
    <source>
        <dbReference type="EMBL" id="VAW10751.1"/>
    </source>
</evidence>
<keyword evidence="1" id="KW-0238">DNA-binding</keyword>
<dbReference type="InterPro" id="IPR009057">
    <property type="entry name" value="Homeodomain-like_sf"/>
</dbReference>
<protein>
    <recommendedName>
        <fullName evidence="2">HTH tetR-type domain-containing protein</fullName>
    </recommendedName>
</protein>
<evidence type="ECO:0000256" key="1">
    <source>
        <dbReference type="ARBA" id="ARBA00023125"/>
    </source>
</evidence>
<dbReference type="Pfam" id="PF00440">
    <property type="entry name" value="TetR_N"/>
    <property type="match status" value="1"/>
</dbReference>
<organism evidence="3">
    <name type="scientific">hydrothermal vent metagenome</name>
    <dbReference type="NCBI Taxonomy" id="652676"/>
    <lineage>
        <taxon>unclassified sequences</taxon>
        <taxon>metagenomes</taxon>
        <taxon>ecological metagenomes</taxon>
    </lineage>
</organism>
<dbReference type="PRINTS" id="PR00455">
    <property type="entry name" value="HTHTETR"/>
</dbReference>
<dbReference type="EMBL" id="UOEL01000036">
    <property type="protein sequence ID" value="VAW10751.1"/>
    <property type="molecule type" value="Genomic_DNA"/>
</dbReference>
<dbReference type="InterPro" id="IPR050624">
    <property type="entry name" value="HTH-type_Tx_Regulator"/>
</dbReference>
<name>A0A3B0SWG9_9ZZZZ</name>
<evidence type="ECO:0000259" key="2">
    <source>
        <dbReference type="PROSITE" id="PS50977"/>
    </source>
</evidence>
<dbReference type="Pfam" id="PF13972">
    <property type="entry name" value="TetR"/>
    <property type="match status" value="1"/>
</dbReference>